<accession>A0ABM9H783</accession>
<evidence type="ECO:0000313" key="3">
    <source>
        <dbReference type="Proteomes" id="UP001154015"/>
    </source>
</evidence>
<reference evidence="2" key="1">
    <citation type="submission" date="2022-03" db="EMBL/GenBank/DDBJ databases">
        <authorList>
            <person name="Leyn A S."/>
        </authorList>
    </citation>
    <scope>NUCLEOTIDE SEQUENCE</scope>
    <source>
        <strain evidence="2">Streptomyces globisporus 4-3</strain>
    </source>
</reference>
<feature type="region of interest" description="Disordered" evidence="1">
    <location>
        <begin position="106"/>
        <end position="129"/>
    </location>
</feature>
<comment type="caution">
    <text evidence="2">The sequence shown here is derived from an EMBL/GenBank/DDBJ whole genome shotgun (WGS) entry which is preliminary data.</text>
</comment>
<sequence length="129" mass="14181">MTDTSTHRTCCKTGTCFTCEFWEEKVRWAANGDEAPALGRDAAAPVARVNGWHYIIKPMDRTSPPSTLGFGGALWTFRLHDGRTITSNDVMCQGEIPAHFRSRLPDNAITAPPKPSSTKAPFGRFEGLL</sequence>
<evidence type="ECO:0000256" key="1">
    <source>
        <dbReference type="SAM" id="MobiDB-lite"/>
    </source>
</evidence>
<gene>
    <name evidence="2" type="ORF">SGL43_06574</name>
</gene>
<dbReference type="EMBL" id="CAKXYP010000025">
    <property type="protein sequence ID" value="CAH9419519.1"/>
    <property type="molecule type" value="Genomic_DNA"/>
</dbReference>
<organism evidence="2 3">
    <name type="scientific">Streptomyces globisporus</name>
    <dbReference type="NCBI Taxonomy" id="1908"/>
    <lineage>
        <taxon>Bacteria</taxon>
        <taxon>Bacillati</taxon>
        <taxon>Actinomycetota</taxon>
        <taxon>Actinomycetes</taxon>
        <taxon>Kitasatosporales</taxon>
        <taxon>Streptomycetaceae</taxon>
        <taxon>Streptomyces</taxon>
    </lineage>
</organism>
<protein>
    <submittedName>
        <fullName evidence="2">Uncharacterized protein</fullName>
    </submittedName>
</protein>
<dbReference type="Proteomes" id="UP001154015">
    <property type="component" value="Unassembled WGS sequence"/>
</dbReference>
<proteinExistence type="predicted"/>
<keyword evidence="3" id="KW-1185">Reference proteome</keyword>
<name>A0ABM9H783_STRGL</name>
<evidence type="ECO:0000313" key="2">
    <source>
        <dbReference type="EMBL" id="CAH9419519.1"/>
    </source>
</evidence>